<dbReference type="InterPro" id="IPR038704">
    <property type="entry name" value="YEAST_sf"/>
</dbReference>
<evidence type="ECO:0000313" key="6">
    <source>
        <dbReference type="Proteomes" id="UP000518752"/>
    </source>
</evidence>
<keyword evidence="1 2" id="KW-0539">Nucleus</keyword>
<dbReference type="InterPro" id="IPR055127">
    <property type="entry name" value="YEATS2_3HBD"/>
</dbReference>
<gene>
    <name evidence="5" type="ORF">D9757_001621</name>
</gene>
<proteinExistence type="predicted"/>
<feature type="region of interest" description="Disordered" evidence="3">
    <location>
        <begin position="863"/>
        <end position="885"/>
    </location>
</feature>
<dbReference type="AlphaFoldDB" id="A0A8H5MEP7"/>
<keyword evidence="6" id="KW-1185">Reference proteome</keyword>
<dbReference type="OrthoDB" id="1741717at2759"/>
<reference evidence="5 6" key="1">
    <citation type="journal article" date="2020" name="ISME J.">
        <title>Uncovering the hidden diversity of litter-decomposition mechanisms in mushroom-forming fungi.</title>
        <authorList>
            <person name="Floudas D."/>
            <person name="Bentzer J."/>
            <person name="Ahren D."/>
            <person name="Johansson T."/>
            <person name="Persson P."/>
            <person name="Tunlid A."/>
        </authorList>
    </citation>
    <scope>NUCLEOTIDE SEQUENCE [LARGE SCALE GENOMIC DNA]</scope>
    <source>
        <strain evidence="5 6">CBS 406.79</strain>
    </source>
</reference>
<protein>
    <recommendedName>
        <fullName evidence="4">YEATS domain-containing protein</fullName>
    </recommendedName>
</protein>
<organism evidence="5 6">
    <name type="scientific">Collybiopsis confluens</name>
    <dbReference type="NCBI Taxonomy" id="2823264"/>
    <lineage>
        <taxon>Eukaryota</taxon>
        <taxon>Fungi</taxon>
        <taxon>Dikarya</taxon>
        <taxon>Basidiomycota</taxon>
        <taxon>Agaricomycotina</taxon>
        <taxon>Agaricomycetes</taxon>
        <taxon>Agaricomycetidae</taxon>
        <taxon>Agaricales</taxon>
        <taxon>Marasmiineae</taxon>
        <taxon>Omphalotaceae</taxon>
        <taxon>Collybiopsis</taxon>
    </lineage>
</organism>
<dbReference type="Pfam" id="PF22951">
    <property type="entry name" value="3HBD"/>
    <property type="match status" value="1"/>
</dbReference>
<evidence type="ECO:0000256" key="2">
    <source>
        <dbReference type="PROSITE-ProRule" id="PRU00376"/>
    </source>
</evidence>
<accession>A0A8H5MEP7</accession>
<feature type="domain" description="YEATS" evidence="4">
    <location>
        <begin position="305"/>
        <end position="468"/>
    </location>
</feature>
<dbReference type="Proteomes" id="UP000518752">
    <property type="component" value="Unassembled WGS sequence"/>
</dbReference>
<dbReference type="PROSITE" id="PS51037">
    <property type="entry name" value="YEATS"/>
    <property type="match status" value="1"/>
</dbReference>
<feature type="compositionally biased region" description="Polar residues" evidence="3">
    <location>
        <begin position="863"/>
        <end position="878"/>
    </location>
</feature>
<evidence type="ECO:0000259" key="4">
    <source>
        <dbReference type="PROSITE" id="PS51037"/>
    </source>
</evidence>
<name>A0A8H5MEP7_9AGAR</name>
<dbReference type="Pfam" id="PF25909">
    <property type="entry name" value="zf-C2H2_AHC1"/>
    <property type="match status" value="1"/>
</dbReference>
<evidence type="ECO:0000256" key="3">
    <source>
        <dbReference type="SAM" id="MobiDB-lite"/>
    </source>
</evidence>
<dbReference type="GO" id="GO:0005634">
    <property type="term" value="C:nucleus"/>
    <property type="evidence" value="ECO:0007669"/>
    <property type="project" value="UniProtKB-SubCell"/>
</dbReference>
<comment type="subcellular location">
    <subcellularLocation>
        <location evidence="2">Nucleus</location>
    </subcellularLocation>
</comment>
<dbReference type="Gene3D" id="2.60.40.1970">
    <property type="entry name" value="YEATS domain"/>
    <property type="match status" value="1"/>
</dbReference>
<dbReference type="InterPro" id="IPR055129">
    <property type="entry name" value="YEATS_dom"/>
</dbReference>
<evidence type="ECO:0000256" key="1">
    <source>
        <dbReference type="ARBA" id="ARBA00023242"/>
    </source>
</evidence>
<dbReference type="EMBL" id="JAACJN010000008">
    <property type="protein sequence ID" value="KAF5391745.1"/>
    <property type="molecule type" value="Genomic_DNA"/>
</dbReference>
<sequence>MHPNKRIKLDTADDSDGTRNAIILSEIDIELGLRKRLAQTFESRIAWATFLLQSLQNETEYSNQIPFKDVALSALESLEAPSDILFAHILPLPTQNNVSKGRLPPKEKPITRSQKSKFLYLRSQGSSQILLLRCCICHQSSFSSLQGLYNHARLLHDKEWGSHEECIKSCAIPHHNYDAELDLEAGVDVGRSVTLPSVQSLFQMAVEGTRDQSSSMEEADGTENATQRSVLLTQTLGLHSDSPALAQFLGKEVKRKSIKVWDDGQTIDIDVVDDNTFPKLPWKVPLAHRHKSKLAEQFIANEQPSRTVTSTSRSPIICLVVLPNDLYPDQRLPGKHDHTHQWMISAESASYSLNLTTVLKSMTVTVTHSFDSAPFTSFAPLVANEPPFLVVGTTSEPFQAHVELMFNPSTSGPGQNGQKVVLEHWVGLDMIGTSKMPTKGDEQVVDIELDKDTVIQPAKAGYTPVNAKSHWEHIANVASRKAVKTEPEDMSLLTAEVKIPDSYTELLETLSSQYPMTIRDAPSHVSKSASDLPYKLLPGPQQLNALVVGRRKAIEWARAKGIQKAYTVRVQALREREPCDHLISLTTGDVYAWLEDGDHFVRDTEKKSAQVADKVDHAKCDATLPVDYSEGRWCRVCGLGLWAHGGPGLEYIETEARLLAAAQAEAQEKPKLPKIRIKLLDGKVVGGPSAPKPPPRPPPFQCQIVVKMLQLLKMPVIDVRRIFPPRTVKDQEQVTPSASLHLNPWQLPPWSSRTPRLVKDDSTLLSAADPKMTISIHSVIHTFRLPCFISCPSCPSFPVHSMGKNAVELAANLSPHALLALAAKQFIRLLIKEAVEVEKRDKELGVGYLFDTHNRDVSLLASTPATTKKSSKAGNNNVKKGRDREKVKMQSIKVLTPMHIITGVVSSYVRATALASVPTEAGRSSGIDERGDVGIAIFGCLARIGTGLEERKETWDT</sequence>
<dbReference type="InterPro" id="IPR058706">
    <property type="entry name" value="zf-C2H2_AHC1-like"/>
</dbReference>
<comment type="caution">
    <text evidence="5">The sequence shown here is derived from an EMBL/GenBank/DDBJ whole genome shotgun (WGS) entry which is preliminary data.</text>
</comment>
<evidence type="ECO:0000313" key="5">
    <source>
        <dbReference type="EMBL" id="KAF5391745.1"/>
    </source>
</evidence>